<evidence type="ECO:0000313" key="3">
    <source>
        <dbReference type="Proteomes" id="UP001056079"/>
    </source>
</evidence>
<dbReference type="EMBL" id="CP098609">
    <property type="protein sequence ID" value="USC49687.1"/>
    <property type="molecule type" value="Genomic_DNA"/>
</dbReference>
<reference evidence="2" key="1">
    <citation type="submission" date="2021-08" db="EMBL/GenBank/DDBJ databases">
        <title>DNA methylation of m4C regulates biosynthesis of daptomycin in Streptomyces roseosporus L30.</title>
        <authorList>
            <person name="Fang J.-L."/>
        </authorList>
    </citation>
    <scope>NUCLEOTIDE SEQUENCE</scope>
    <source>
        <strain evidence="2">L30</strain>
    </source>
</reference>
<organism evidence="2 3">
    <name type="scientific">Streptomyces filamentosus</name>
    <name type="common">Streptomyces roseosporus</name>
    <dbReference type="NCBI Taxonomy" id="67294"/>
    <lineage>
        <taxon>Bacteria</taxon>
        <taxon>Bacillati</taxon>
        <taxon>Actinomycetota</taxon>
        <taxon>Actinomycetes</taxon>
        <taxon>Kitasatosporales</taxon>
        <taxon>Streptomycetaceae</taxon>
        <taxon>Streptomyces</taxon>
    </lineage>
</organism>
<feature type="compositionally biased region" description="Pro residues" evidence="1">
    <location>
        <begin position="9"/>
        <end position="21"/>
    </location>
</feature>
<name>A0ABY4UZC8_STRFL</name>
<proteinExistence type="predicted"/>
<protein>
    <submittedName>
        <fullName evidence="2">Phage tail family protein</fullName>
    </submittedName>
</protein>
<sequence>MPLITAPVTSPPVTEPPGGGPPIRLPEIGYATVRYIDPAGTVWPLTDEPAGWFTLADGVSGLGAASYVLTADAHPRGGERLRHVQAQARAIVWPLYVYGGTHVEFIGRWRALADAFTSTLRPGPGGEPVAGVLEISRPDGSTRRINVFYREGFEGRGVRGSGIVSDVAILTLWCEDPYWVDAIPVSIHRESGAAGDFLVPYPTVSSSQVLGETVVANPGGVQVWPTWTVTGPASLITFTRQDTGAAFTLDPGETAHGPLLPGEKVVISTDPPRVRYQDGTPDGSNWIGALNWPAADLWSLPPGETPVSFQLDGAGAGSAVDLTFHPRYETA</sequence>
<evidence type="ECO:0000313" key="2">
    <source>
        <dbReference type="EMBL" id="USC49687.1"/>
    </source>
</evidence>
<feature type="region of interest" description="Disordered" evidence="1">
    <location>
        <begin position="1"/>
        <end position="21"/>
    </location>
</feature>
<gene>
    <name evidence="2" type="ORF">K7395_24690</name>
</gene>
<dbReference type="RefSeq" id="WP_010070762.1">
    <property type="nucleotide sequence ID" value="NZ_CP098609.1"/>
</dbReference>
<keyword evidence="3" id="KW-1185">Reference proteome</keyword>
<evidence type="ECO:0000256" key="1">
    <source>
        <dbReference type="SAM" id="MobiDB-lite"/>
    </source>
</evidence>
<accession>A0ABY4UZC8</accession>
<dbReference type="Proteomes" id="UP001056079">
    <property type="component" value="Chromosome"/>
</dbReference>